<dbReference type="PANTHER" id="PTHR43229">
    <property type="entry name" value="NODULATION PROTEIN J"/>
    <property type="match status" value="1"/>
</dbReference>
<dbReference type="Pfam" id="PF01061">
    <property type="entry name" value="ABC2_membrane"/>
    <property type="match status" value="1"/>
</dbReference>
<keyword evidence="2 5" id="KW-0812">Transmembrane</keyword>
<dbReference type="AlphaFoldDB" id="A0A7C1CG41"/>
<dbReference type="InterPro" id="IPR000412">
    <property type="entry name" value="ABC_2_transport"/>
</dbReference>
<dbReference type="InterPro" id="IPR013525">
    <property type="entry name" value="ABC2_TM"/>
</dbReference>
<accession>A0A7C1CG41</accession>
<evidence type="ECO:0000256" key="5">
    <source>
        <dbReference type="SAM" id="Phobius"/>
    </source>
</evidence>
<evidence type="ECO:0000256" key="1">
    <source>
        <dbReference type="ARBA" id="ARBA00004141"/>
    </source>
</evidence>
<dbReference type="PROSITE" id="PS51012">
    <property type="entry name" value="ABC_TM2"/>
    <property type="match status" value="1"/>
</dbReference>
<evidence type="ECO:0000256" key="2">
    <source>
        <dbReference type="ARBA" id="ARBA00022692"/>
    </source>
</evidence>
<feature type="transmembrane region" description="Helical" evidence="5">
    <location>
        <begin position="59"/>
        <end position="79"/>
    </location>
</feature>
<evidence type="ECO:0000256" key="3">
    <source>
        <dbReference type="ARBA" id="ARBA00022989"/>
    </source>
</evidence>
<reference evidence="7" key="1">
    <citation type="journal article" date="2020" name="mSystems">
        <title>Genome- and Community-Level Interaction Insights into Carbon Utilization and Element Cycling Functions of Hydrothermarchaeota in Hydrothermal Sediment.</title>
        <authorList>
            <person name="Zhou Z."/>
            <person name="Liu Y."/>
            <person name="Xu W."/>
            <person name="Pan J."/>
            <person name="Luo Z.H."/>
            <person name="Li M."/>
        </authorList>
    </citation>
    <scope>NUCLEOTIDE SEQUENCE [LARGE SCALE GENOMIC DNA]</scope>
    <source>
        <strain evidence="7">SpSt-116</strain>
    </source>
</reference>
<feature type="transmembrane region" description="Helical" evidence="5">
    <location>
        <begin position="140"/>
        <end position="161"/>
    </location>
</feature>
<dbReference type="InterPro" id="IPR051784">
    <property type="entry name" value="Nod_factor_ABC_transporter"/>
</dbReference>
<organism evidence="7">
    <name type="scientific">Thermofilum adornatum</name>
    <dbReference type="NCBI Taxonomy" id="1365176"/>
    <lineage>
        <taxon>Archaea</taxon>
        <taxon>Thermoproteota</taxon>
        <taxon>Thermoprotei</taxon>
        <taxon>Thermofilales</taxon>
        <taxon>Thermofilaceae</taxon>
        <taxon>Thermofilum</taxon>
    </lineage>
</organism>
<evidence type="ECO:0000256" key="4">
    <source>
        <dbReference type="ARBA" id="ARBA00023136"/>
    </source>
</evidence>
<dbReference type="EMBL" id="DSAY01000175">
    <property type="protein sequence ID" value="HDP15956.1"/>
    <property type="molecule type" value="Genomic_DNA"/>
</dbReference>
<feature type="transmembrane region" description="Helical" evidence="5">
    <location>
        <begin position="235"/>
        <end position="254"/>
    </location>
</feature>
<gene>
    <name evidence="7" type="ORF">ENN26_09330</name>
</gene>
<comment type="caution">
    <text evidence="7">The sequence shown here is derived from an EMBL/GenBank/DDBJ whole genome shotgun (WGS) entry which is preliminary data.</text>
</comment>
<dbReference type="PANTHER" id="PTHR43229:SF2">
    <property type="entry name" value="NODULATION PROTEIN J"/>
    <property type="match status" value="1"/>
</dbReference>
<feature type="domain" description="ABC transmembrane type-2" evidence="6">
    <location>
        <begin position="27"/>
        <end position="256"/>
    </location>
</feature>
<comment type="subcellular location">
    <subcellularLocation>
        <location evidence="1">Membrane</location>
        <topology evidence="1">Multi-pass membrane protein</topology>
    </subcellularLocation>
</comment>
<feature type="transmembrane region" description="Helical" evidence="5">
    <location>
        <begin position="173"/>
        <end position="190"/>
    </location>
</feature>
<dbReference type="GO" id="GO:0043190">
    <property type="term" value="C:ATP-binding cassette (ABC) transporter complex"/>
    <property type="evidence" value="ECO:0007669"/>
    <property type="project" value="InterPro"/>
</dbReference>
<proteinExistence type="predicted"/>
<protein>
    <submittedName>
        <fullName evidence="7">ABC transporter permease</fullName>
    </submittedName>
</protein>
<dbReference type="GO" id="GO:0140359">
    <property type="term" value="F:ABC-type transporter activity"/>
    <property type="evidence" value="ECO:0007669"/>
    <property type="project" value="InterPro"/>
</dbReference>
<keyword evidence="3 5" id="KW-1133">Transmembrane helix</keyword>
<feature type="transmembrane region" description="Helical" evidence="5">
    <location>
        <begin position="27"/>
        <end position="47"/>
    </location>
</feature>
<sequence>MEMKGLEVREALLITLRDLNRFWKYKFWLGAQIAMNLADIVIFAVIFNNLVNRQYIPDYVKFLATGILALSTFASAFSIGREVGIEIRREFTHYLLSLPLSRTALVFGRIMSGTLRGLIYQASFIVLAMLVVGMPTLEGFLLVLATSTLLSASMSSLAIAISTSTRDFNLQATFRSLTYYILFFFSNVFYPEEVLKQRFPSFLVTFIKVSPVSLASDIYRWAFHYYTSIDIQFEALLLTAWTTITLLLASLLYMRNLTKI</sequence>
<name>A0A7C1CG41_9CREN</name>
<keyword evidence="4 5" id="KW-0472">Membrane</keyword>
<evidence type="ECO:0000313" key="7">
    <source>
        <dbReference type="EMBL" id="HDP15956.1"/>
    </source>
</evidence>
<feature type="transmembrane region" description="Helical" evidence="5">
    <location>
        <begin position="117"/>
        <end position="133"/>
    </location>
</feature>
<dbReference type="PIRSF" id="PIRSF006648">
    <property type="entry name" value="DrrB"/>
    <property type="match status" value="1"/>
</dbReference>
<evidence type="ECO:0000259" key="6">
    <source>
        <dbReference type="PROSITE" id="PS51012"/>
    </source>
</evidence>
<dbReference type="InterPro" id="IPR047817">
    <property type="entry name" value="ABC2_TM_bact-type"/>
</dbReference>